<accession>Q9UWK5</accession>
<dbReference type="AlphaFoldDB" id="Q9UWK5"/>
<proteinExistence type="evidence at protein level"/>
<keyword id="KW-0903">Direct protein sequencing</keyword>
<reference key="1">
    <citation type="journal article" date="1994" name="Arch. Microbiol.">
        <title>Tungstate can substitute for molybdate in sustaining growth of Methanobacterium thermoautotrophicum. Identification and characterization of a tungsten isoenzyme of formylmethanofuran dehydrogenase.</title>
        <authorList>
            <person name="Bertram P.A."/>
            <person name="Schmitz R.A."/>
            <person name="Linder D."/>
            <person name="Thauer R.K."/>
        </authorList>
    </citation>
    <scope>PROTEIN SEQUENCE</scope>
</reference>
<name>Q9UWK5_METTH</name>
<sequence length="22" mass="2575">MEYIIKNGFVYPLNNVDGEMDI</sequence>
<organism>
    <name type="scientific">Methanothermobacter thermautotrophicus (strain ATCC 29096 / DSM 1053 / JCM 10044 / NBRC 100330 / Delta H)</name>
    <name type="common">Methanobacterium thermoautotrophicum</name>
    <dbReference type="NCBI Taxonomy" id="187420"/>
    <lineage>
        <taxon>Archaea</taxon>
        <taxon>Methanobacteriati</taxon>
        <taxon>Methanobacteriota</taxon>
        <taxon>Methanomada group</taxon>
        <taxon>Methanobacteria</taxon>
        <taxon>Methanobacteriales</taxon>
        <taxon>Methanobacteriaceae</taxon>
        <taxon>Methanothermobacter</taxon>
    </lineage>
</organism>
<protein>
    <submittedName>
        <fullName>65 kDa tungsten containing formylmethanofuran dehydrogenase</fullName>
    </submittedName>
</protein>